<accession>A0A0C1D6R3</accession>
<dbReference type="Proteomes" id="UP000031473">
    <property type="component" value="Unassembled WGS sequence"/>
</dbReference>
<dbReference type="AlphaFoldDB" id="A0A0C1D6R3"/>
<name>A0A0C1D6R3_9FLAO</name>
<comment type="caution">
    <text evidence="1">The sequence shown here is derived from an EMBL/GenBank/DDBJ whole genome shotgun (WGS) entry which is preliminary data.</text>
</comment>
<organism evidence="1 2">
    <name type="scientific">Kaistella jeonii</name>
    <dbReference type="NCBI Taxonomy" id="266749"/>
    <lineage>
        <taxon>Bacteria</taxon>
        <taxon>Pseudomonadati</taxon>
        <taxon>Bacteroidota</taxon>
        <taxon>Flavobacteriia</taxon>
        <taxon>Flavobacteriales</taxon>
        <taxon>Weeksellaceae</taxon>
        <taxon>Chryseobacterium group</taxon>
        <taxon>Kaistella</taxon>
    </lineage>
</organism>
<gene>
    <name evidence="1" type="ORF">OA86_02790</name>
</gene>
<protein>
    <submittedName>
        <fullName evidence="1">Uncharacterized protein</fullName>
    </submittedName>
</protein>
<proteinExistence type="predicted"/>
<evidence type="ECO:0000313" key="2">
    <source>
        <dbReference type="Proteomes" id="UP000031473"/>
    </source>
</evidence>
<keyword evidence="2" id="KW-1185">Reference proteome</keyword>
<reference evidence="1 2" key="1">
    <citation type="submission" date="2014-10" db="EMBL/GenBank/DDBJ databases">
        <title>Kaistella jeonii genome.</title>
        <authorList>
            <person name="Clayton J.T."/>
            <person name="Newman J.D."/>
        </authorList>
    </citation>
    <scope>NUCLEOTIDE SEQUENCE [LARGE SCALE GENOMIC DNA]</scope>
    <source>
        <strain evidence="1 2">DSM 17048</strain>
    </source>
</reference>
<dbReference type="EMBL" id="JSYL01000002">
    <property type="protein sequence ID" value="KIA89580.1"/>
    <property type="molecule type" value="Genomic_DNA"/>
</dbReference>
<evidence type="ECO:0000313" key="1">
    <source>
        <dbReference type="EMBL" id="KIA89580.1"/>
    </source>
</evidence>
<dbReference type="STRING" id="266749.SAMN05421876_103342"/>
<sequence>MKRITKYNSNQNLKSDMEITEQIIELKEKIAQIKFTESFDDLKEMDDCDFDVMNLIYNYCLSKNYNTDDFPSKYLDLIENEDEDFEDFLNYDVKSYYVYKVSLLHEDVFQLVKVSFFGTEALETDEFCREGIVISIAILEKDKINLTFNKEDWEAAPPFRPKLPG</sequence>